<dbReference type="SUPFAM" id="SSF54534">
    <property type="entry name" value="FKBP-like"/>
    <property type="match status" value="1"/>
</dbReference>
<evidence type="ECO:0000256" key="7">
    <source>
        <dbReference type="ARBA" id="ARBA00022640"/>
    </source>
</evidence>
<evidence type="ECO:0000256" key="3">
    <source>
        <dbReference type="ARBA" id="ARBA00004456"/>
    </source>
</evidence>
<dbReference type="InterPro" id="IPR053111">
    <property type="entry name" value="Chloro_FKBP-type_PPIase"/>
</dbReference>
<sequence length="252" mass="26715">MASSFTPHPLLSFSHPPSTPPPKALIAAPPPQPPTGSPPEHQQPIVQIGIGGSNKRGGRRGGGSARISGVGSTDWVASSLTRRFGLGAGLAWAGFLALGVISEQVKTRLEVSNQQANAWDVEEEEEVVLPNRIRYSELRVGGGVVPRRGDLVVVDLKGSIKGAIGEEFVDTFGEKKKPLALVMGSRPYTRGMCEGIECVLKTMKRGGKRRVIVPHKLGFGEKGADFGNGVEVPPLATLEYIVEVEKVSLAPA</sequence>
<feature type="compositionally biased region" description="Low complexity" evidence="12">
    <location>
        <begin position="1"/>
        <end position="16"/>
    </location>
</feature>
<dbReference type="InterPro" id="IPR046357">
    <property type="entry name" value="PPIase_dom_sf"/>
</dbReference>
<dbReference type="GO" id="GO:0009543">
    <property type="term" value="C:chloroplast thylakoid lumen"/>
    <property type="evidence" value="ECO:0007669"/>
    <property type="project" value="UniProtKB-SubCell"/>
</dbReference>
<evidence type="ECO:0000256" key="6">
    <source>
        <dbReference type="ARBA" id="ARBA00022528"/>
    </source>
</evidence>
<keyword evidence="7" id="KW-0934">Plastid</keyword>
<evidence type="ECO:0000256" key="11">
    <source>
        <dbReference type="PROSITE-ProRule" id="PRU00277"/>
    </source>
</evidence>
<dbReference type="EMBL" id="NQVE01000188">
    <property type="protein sequence ID" value="RAL41405.1"/>
    <property type="molecule type" value="Genomic_DNA"/>
</dbReference>
<keyword evidence="10 11" id="KW-0697">Rotamase</keyword>
<evidence type="ECO:0000256" key="8">
    <source>
        <dbReference type="ARBA" id="ARBA00022946"/>
    </source>
</evidence>
<comment type="similarity">
    <text evidence="4">Belongs to the FKBP-type PPIase family.</text>
</comment>
<keyword evidence="6" id="KW-0150">Chloroplast</keyword>
<evidence type="ECO:0000256" key="9">
    <source>
        <dbReference type="ARBA" id="ARBA00023078"/>
    </source>
</evidence>
<feature type="domain" description="PPIase FKBP-type" evidence="13">
    <location>
        <begin position="149"/>
        <end position="248"/>
    </location>
</feature>
<name>A0A328D6Q2_9ASTE</name>
<comment type="subcellular location">
    <subcellularLocation>
        <location evidence="3">Plastid</location>
        <location evidence="3">Chloroplast thylakoid lumen</location>
    </subcellularLocation>
</comment>
<evidence type="ECO:0000259" key="13">
    <source>
        <dbReference type="PROSITE" id="PS50059"/>
    </source>
</evidence>
<dbReference type="FunFam" id="3.10.50.40:FF:000037">
    <property type="entry name" value="Peptidylprolyl isomerase"/>
    <property type="match status" value="1"/>
</dbReference>
<feature type="compositionally biased region" description="Pro residues" evidence="12">
    <location>
        <begin position="17"/>
        <end position="37"/>
    </location>
</feature>
<organism evidence="14 15">
    <name type="scientific">Cuscuta australis</name>
    <dbReference type="NCBI Taxonomy" id="267555"/>
    <lineage>
        <taxon>Eukaryota</taxon>
        <taxon>Viridiplantae</taxon>
        <taxon>Streptophyta</taxon>
        <taxon>Embryophyta</taxon>
        <taxon>Tracheophyta</taxon>
        <taxon>Spermatophyta</taxon>
        <taxon>Magnoliopsida</taxon>
        <taxon>eudicotyledons</taxon>
        <taxon>Gunneridae</taxon>
        <taxon>Pentapetalae</taxon>
        <taxon>asterids</taxon>
        <taxon>lamiids</taxon>
        <taxon>Solanales</taxon>
        <taxon>Convolvulaceae</taxon>
        <taxon>Cuscuteae</taxon>
        <taxon>Cuscuta</taxon>
        <taxon>Cuscuta subgen. Grammica</taxon>
        <taxon>Cuscuta sect. Cleistogrammica</taxon>
    </lineage>
</organism>
<dbReference type="EC" id="5.2.1.8" evidence="5 11"/>
<keyword evidence="9" id="KW-0793">Thylakoid</keyword>
<keyword evidence="11" id="KW-0413">Isomerase</keyword>
<dbReference type="PANTHER" id="PTHR47598">
    <property type="entry name" value="PEPTIDYL-PROLYL CIS-TRANS ISOMERASE FKBP17-2, CHLOROPLASTIC"/>
    <property type="match status" value="1"/>
</dbReference>
<keyword evidence="8" id="KW-0809">Transit peptide</keyword>
<dbReference type="Pfam" id="PF00254">
    <property type="entry name" value="FKBP_C"/>
    <property type="match status" value="1"/>
</dbReference>
<dbReference type="PANTHER" id="PTHR47598:SF1">
    <property type="entry name" value="PEPTIDYL-PROLYL CIS-TRANS ISOMERASE FKBP17-2, CHLOROPLASTIC"/>
    <property type="match status" value="1"/>
</dbReference>
<evidence type="ECO:0000313" key="15">
    <source>
        <dbReference type="Proteomes" id="UP000249390"/>
    </source>
</evidence>
<dbReference type="Proteomes" id="UP000249390">
    <property type="component" value="Unassembled WGS sequence"/>
</dbReference>
<dbReference type="PROSITE" id="PS50059">
    <property type="entry name" value="FKBP_PPIASE"/>
    <property type="match status" value="1"/>
</dbReference>
<comment type="caution">
    <text evidence="14">The sequence shown here is derived from an EMBL/GenBank/DDBJ whole genome shotgun (WGS) entry which is preliminary data.</text>
</comment>
<reference evidence="14 15" key="1">
    <citation type="submission" date="2018-06" db="EMBL/GenBank/DDBJ databases">
        <title>The Genome of Cuscuta australis (Dodder) Provides Insight into the Evolution of Plant Parasitism.</title>
        <authorList>
            <person name="Liu H."/>
        </authorList>
    </citation>
    <scope>NUCLEOTIDE SEQUENCE [LARGE SCALE GENOMIC DNA]</scope>
    <source>
        <strain evidence="15">cv. Yunnan</strain>
        <tissue evidence="14">Vines</tissue>
    </source>
</reference>
<evidence type="ECO:0000313" key="14">
    <source>
        <dbReference type="EMBL" id="RAL41405.1"/>
    </source>
</evidence>
<feature type="compositionally biased region" description="Gly residues" evidence="12">
    <location>
        <begin position="49"/>
        <end position="64"/>
    </location>
</feature>
<dbReference type="InterPro" id="IPR001179">
    <property type="entry name" value="PPIase_FKBP_dom"/>
</dbReference>
<evidence type="ECO:0000256" key="10">
    <source>
        <dbReference type="ARBA" id="ARBA00023110"/>
    </source>
</evidence>
<dbReference type="Gene3D" id="3.10.50.40">
    <property type="match status" value="1"/>
</dbReference>
<comment type="catalytic activity">
    <reaction evidence="1 11">
        <text>[protein]-peptidylproline (omega=180) = [protein]-peptidylproline (omega=0)</text>
        <dbReference type="Rhea" id="RHEA:16237"/>
        <dbReference type="Rhea" id="RHEA-COMP:10747"/>
        <dbReference type="Rhea" id="RHEA-COMP:10748"/>
        <dbReference type="ChEBI" id="CHEBI:83833"/>
        <dbReference type="ChEBI" id="CHEBI:83834"/>
        <dbReference type="EC" id="5.2.1.8"/>
    </reaction>
</comment>
<keyword evidence="15" id="KW-1185">Reference proteome</keyword>
<evidence type="ECO:0000256" key="4">
    <source>
        <dbReference type="ARBA" id="ARBA00006577"/>
    </source>
</evidence>
<dbReference type="AlphaFoldDB" id="A0A328D6Q2"/>
<evidence type="ECO:0000256" key="12">
    <source>
        <dbReference type="SAM" id="MobiDB-lite"/>
    </source>
</evidence>
<dbReference type="GO" id="GO:0003755">
    <property type="term" value="F:peptidyl-prolyl cis-trans isomerase activity"/>
    <property type="evidence" value="ECO:0007669"/>
    <property type="project" value="UniProtKB-KW"/>
</dbReference>
<feature type="region of interest" description="Disordered" evidence="12">
    <location>
        <begin position="1"/>
        <end position="70"/>
    </location>
</feature>
<gene>
    <name evidence="14" type="ORF">DM860_010199</name>
</gene>
<comment type="function">
    <text evidence="2">PPIases accelerate the folding of proteins. It catalyzes the cis-trans isomerization of proline imidic peptide bonds in oligopeptides.</text>
</comment>
<evidence type="ECO:0000256" key="2">
    <source>
        <dbReference type="ARBA" id="ARBA00002388"/>
    </source>
</evidence>
<protein>
    <recommendedName>
        <fullName evidence="5 11">peptidylprolyl isomerase</fullName>
        <ecNumber evidence="5 11">5.2.1.8</ecNumber>
    </recommendedName>
</protein>
<accession>A0A328D6Q2</accession>
<evidence type="ECO:0000256" key="5">
    <source>
        <dbReference type="ARBA" id="ARBA00013194"/>
    </source>
</evidence>
<evidence type="ECO:0000256" key="1">
    <source>
        <dbReference type="ARBA" id="ARBA00000971"/>
    </source>
</evidence>
<proteinExistence type="inferred from homology"/>